<dbReference type="EMBL" id="PQCO01000098">
    <property type="protein sequence ID" value="PUE05101.1"/>
    <property type="molecule type" value="Genomic_DNA"/>
</dbReference>
<feature type="compositionally biased region" description="Basic and acidic residues" evidence="1">
    <location>
        <begin position="114"/>
        <end position="125"/>
    </location>
</feature>
<dbReference type="Proteomes" id="UP000250928">
    <property type="component" value="Unassembled WGS sequence"/>
</dbReference>
<accession>A0A6N4E3H9</accession>
<reference evidence="2 3" key="1">
    <citation type="submission" date="2018-01" db="EMBL/GenBank/DDBJ databases">
        <title>Novel co-symbiosis in the lucinid bivalve Phacoides pectinatus.</title>
        <authorList>
            <person name="Lim S.J."/>
            <person name="Davis B.G."/>
            <person name="Gill D.E."/>
            <person name="Engel A.S."/>
            <person name="Anderson L.C."/>
            <person name="Campbell B.J."/>
        </authorList>
    </citation>
    <scope>NUCLEOTIDE SEQUENCE [LARGE SCALE GENOMIC DNA]</scope>
    <source>
        <strain evidence="2">N3_P5</strain>
    </source>
</reference>
<evidence type="ECO:0000313" key="2">
    <source>
        <dbReference type="EMBL" id="PUE05101.1"/>
    </source>
</evidence>
<proteinExistence type="predicted"/>
<feature type="compositionally biased region" description="Polar residues" evidence="1">
    <location>
        <begin position="129"/>
        <end position="140"/>
    </location>
</feature>
<comment type="caution">
    <text evidence="2">The sequence shown here is derived from an EMBL/GenBank/DDBJ whole genome shotgun (WGS) entry which is preliminary data.</text>
</comment>
<feature type="region of interest" description="Disordered" evidence="1">
    <location>
        <begin position="78"/>
        <end position="152"/>
    </location>
</feature>
<evidence type="ECO:0000256" key="1">
    <source>
        <dbReference type="SAM" id="MobiDB-lite"/>
    </source>
</evidence>
<organism evidence="2 3">
    <name type="scientific">Candidatus Sedimenticola endophacoides</name>
    <dbReference type="NCBI Taxonomy" id="2548426"/>
    <lineage>
        <taxon>Bacteria</taxon>
        <taxon>Pseudomonadati</taxon>
        <taxon>Pseudomonadota</taxon>
        <taxon>Gammaproteobacteria</taxon>
        <taxon>Chromatiales</taxon>
        <taxon>Sedimenticolaceae</taxon>
        <taxon>Sedimenticola</taxon>
    </lineage>
</organism>
<dbReference type="AlphaFoldDB" id="A0A6N4E3H9"/>
<evidence type="ECO:0000313" key="3">
    <source>
        <dbReference type="Proteomes" id="UP000250928"/>
    </source>
</evidence>
<sequence length="222" mass="23996">MNRHTTEPDDRRVSRLYRLGSREMPPPAVDTAIRQAARDAVTSSRLTPGWRYAATAMVGFLALGVLLRVLDVEPPPATTPALEEAQLTGDSAPQKELRARQAPRPGAPGVEARTSLEGKAHRDIAADAPSTTAEAQSNVRTPAPPTQERAKREAADTEVAARTRQGLLQVPDCAAFIPPASDQYAAWSELAERLTAQGDPAALNCLKRAYRERFGVEFGPPR</sequence>
<name>A0A6N4E3H9_9GAMM</name>
<gene>
    <name evidence="2" type="ORF">C3L24_01970</name>
</gene>
<protein>
    <submittedName>
        <fullName evidence="2">Uncharacterized protein</fullName>
    </submittedName>
</protein>